<dbReference type="AlphaFoldDB" id="A0AAV4SN19"/>
<evidence type="ECO:0000313" key="2">
    <source>
        <dbReference type="Proteomes" id="UP001054945"/>
    </source>
</evidence>
<keyword evidence="2" id="KW-1185">Reference proteome</keyword>
<accession>A0AAV4SN19</accession>
<proteinExistence type="predicted"/>
<name>A0AAV4SN19_CAEEX</name>
<dbReference type="EMBL" id="BPLR01009825">
    <property type="protein sequence ID" value="GIY34882.1"/>
    <property type="molecule type" value="Genomic_DNA"/>
</dbReference>
<organism evidence="1 2">
    <name type="scientific">Caerostris extrusa</name>
    <name type="common">Bark spider</name>
    <name type="synonym">Caerostris bankana</name>
    <dbReference type="NCBI Taxonomy" id="172846"/>
    <lineage>
        <taxon>Eukaryota</taxon>
        <taxon>Metazoa</taxon>
        <taxon>Ecdysozoa</taxon>
        <taxon>Arthropoda</taxon>
        <taxon>Chelicerata</taxon>
        <taxon>Arachnida</taxon>
        <taxon>Araneae</taxon>
        <taxon>Araneomorphae</taxon>
        <taxon>Entelegynae</taxon>
        <taxon>Araneoidea</taxon>
        <taxon>Araneidae</taxon>
        <taxon>Caerostris</taxon>
    </lineage>
</organism>
<reference evidence="1 2" key="1">
    <citation type="submission" date="2021-06" db="EMBL/GenBank/DDBJ databases">
        <title>Caerostris extrusa draft genome.</title>
        <authorList>
            <person name="Kono N."/>
            <person name="Arakawa K."/>
        </authorList>
    </citation>
    <scope>NUCLEOTIDE SEQUENCE [LARGE SCALE GENOMIC DNA]</scope>
</reference>
<comment type="caution">
    <text evidence="1">The sequence shown here is derived from an EMBL/GenBank/DDBJ whole genome shotgun (WGS) entry which is preliminary data.</text>
</comment>
<sequence>MLPQFCPGRFLSPHNLTPFKSLDKIVKRIKIKKKKRYPTTSGIHLVVQFINQAEWIHVVQPQIPGSASLRVDYAEDLSKWQEGGSFCSNIVLVVLFFYCRSFFSFSLFFIKVKFCLGSGLGGLLNTLSVRVWLSGYEMQELLIIGG</sequence>
<protein>
    <submittedName>
        <fullName evidence="1">Uncharacterized protein</fullName>
    </submittedName>
</protein>
<dbReference type="Proteomes" id="UP001054945">
    <property type="component" value="Unassembled WGS sequence"/>
</dbReference>
<evidence type="ECO:0000313" key="1">
    <source>
        <dbReference type="EMBL" id="GIY34882.1"/>
    </source>
</evidence>
<gene>
    <name evidence="1" type="ORF">CEXT_128021</name>
</gene>